<organism evidence="3 4">
    <name type="scientific">Thalassomonas actiniarum</name>
    <dbReference type="NCBI Taxonomy" id="485447"/>
    <lineage>
        <taxon>Bacteria</taxon>
        <taxon>Pseudomonadati</taxon>
        <taxon>Pseudomonadota</taxon>
        <taxon>Gammaproteobacteria</taxon>
        <taxon>Alteromonadales</taxon>
        <taxon>Colwelliaceae</taxon>
        <taxon>Thalassomonas</taxon>
    </lineage>
</organism>
<keyword evidence="4" id="KW-1185">Reference proteome</keyword>
<dbReference type="GO" id="GO:0003677">
    <property type="term" value="F:DNA binding"/>
    <property type="evidence" value="ECO:0007669"/>
    <property type="project" value="InterPro"/>
</dbReference>
<evidence type="ECO:0000313" key="4">
    <source>
        <dbReference type="Proteomes" id="UP000032568"/>
    </source>
</evidence>
<dbReference type="GO" id="GO:0004803">
    <property type="term" value="F:transposase activity"/>
    <property type="evidence" value="ECO:0007669"/>
    <property type="project" value="InterPro"/>
</dbReference>
<reference evidence="3 4" key="1">
    <citation type="journal article" date="2015" name="Genome Announc.">
        <title>Draft Genome Sequences of Marine Isolates of Thalassomonas viridans and Thalassomonas actiniarum.</title>
        <authorList>
            <person name="Olonade I."/>
            <person name="van Zyl L.J."/>
            <person name="Trindade M."/>
        </authorList>
    </citation>
    <scope>NUCLEOTIDE SEQUENCE [LARGE SCALE GENOMIC DNA]</scope>
    <source>
        <strain evidence="3 4">A5K-106</strain>
    </source>
</reference>
<gene>
    <name evidence="3" type="ORF">SG35_013260</name>
</gene>
<feature type="domain" description="Transposase IS116/IS110/IS902 C-terminal" evidence="2">
    <location>
        <begin position="195"/>
        <end position="278"/>
    </location>
</feature>
<evidence type="ECO:0000259" key="1">
    <source>
        <dbReference type="Pfam" id="PF01548"/>
    </source>
</evidence>
<dbReference type="InterPro" id="IPR003346">
    <property type="entry name" value="Transposase_20"/>
</dbReference>
<dbReference type="EMBL" id="CP059735">
    <property type="protein sequence ID" value="WDE01491.1"/>
    <property type="molecule type" value="Genomic_DNA"/>
</dbReference>
<dbReference type="GO" id="GO:0006313">
    <property type="term" value="P:DNA transposition"/>
    <property type="evidence" value="ECO:0007669"/>
    <property type="project" value="InterPro"/>
</dbReference>
<protein>
    <submittedName>
        <fullName evidence="3">IS110 family transposase</fullName>
    </submittedName>
</protein>
<dbReference type="AlphaFoldDB" id="A0AAE9YUR6"/>
<reference evidence="3 4" key="2">
    <citation type="journal article" date="2022" name="Mar. Drugs">
        <title>Bioassay-Guided Fractionation Leads to the Detection of Cholic Acid Generated by the Rare Thalassomonas sp.</title>
        <authorList>
            <person name="Pheiffer F."/>
            <person name="Schneider Y.K."/>
            <person name="Hansen E.H."/>
            <person name="Andersen J.H."/>
            <person name="Isaksson J."/>
            <person name="Busche T."/>
            <person name="R C."/>
            <person name="Kalinowski J."/>
            <person name="Zyl L.V."/>
            <person name="Trindade M."/>
        </authorList>
    </citation>
    <scope>NUCLEOTIDE SEQUENCE [LARGE SCALE GENOMIC DNA]</scope>
    <source>
        <strain evidence="3 4">A5K-106</strain>
    </source>
</reference>
<name>A0AAE9YUR6_9GAMM</name>
<dbReference type="KEGG" id="tact:SG35_013260"/>
<dbReference type="Pfam" id="PF02371">
    <property type="entry name" value="Transposase_20"/>
    <property type="match status" value="1"/>
</dbReference>
<dbReference type="PANTHER" id="PTHR33055">
    <property type="entry name" value="TRANSPOSASE FOR INSERTION SEQUENCE ELEMENT IS1111A"/>
    <property type="match status" value="1"/>
</dbReference>
<dbReference type="InterPro" id="IPR002525">
    <property type="entry name" value="Transp_IS110-like_N"/>
</dbReference>
<dbReference type="Pfam" id="PF01548">
    <property type="entry name" value="DEDD_Tnp_IS110"/>
    <property type="match status" value="1"/>
</dbReference>
<sequence>MNNKNNQNEINIGIDTGKHQLDIYIRPLDIYFTVTNDDKGINKAVKEIKKYNPVRIIIEATGRLEQAFVIACAKANLPFVVANPVHIKKFAGAIGKQAKTDKLDAQLIAHYGEAIKPKLSTLKPDTIQLMSDLLARRRQLMLMQTMEKNRLSIMPKATISLIKPILTAIKNQLEKVDQKLLKVMNSCEEYKAKNDIIQSMPGIGNVVAFNLLSDMPELGYLTNKQAAALVGVAPFNKESGIYKGKRRIRGGRDKIRTVMYMAMMSAMQCNPVFKTTYQRLLAAGKAKKIAIIACVRKMIVILNSMVRDGVMWDPKMS</sequence>
<dbReference type="Proteomes" id="UP000032568">
    <property type="component" value="Chromosome"/>
</dbReference>
<dbReference type="InterPro" id="IPR047650">
    <property type="entry name" value="Transpos_IS110"/>
</dbReference>
<evidence type="ECO:0000313" key="3">
    <source>
        <dbReference type="EMBL" id="WDE01491.1"/>
    </source>
</evidence>
<dbReference type="RefSeq" id="WP_274055456.1">
    <property type="nucleotide sequence ID" value="NZ_CP059735.1"/>
</dbReference>
<proteinExistence type="predicted"/>
<feature type="domain" description="Transposase IS110-like N-terminal" evidence="1">
    <location>
        <begin position="12"/>
        <end position="151"/>
    </location>
</feature>
<dbReference type="PANTHER" id="PTHR33055:SF13">
    <property type="entry name" value="TRANSPOSASE"/>
    <property type="match status" value="1"/>
</dbReference>
<evidence type="ECO:0000259" key="2">
    <source>
        <dbReference type="Pfam" id="PF02371"/>
    </source>
</evidence>
<accession>A0AAE9YUR6</accession>
<dbReference type="NCBIfam" id="NF033542">
    <property type="entry name" value="transpos_IS110"/>
    <property type="match status" value="1"/>
</dbReference>